<evidence type="ECO:0000256" key="5">
    <source>
        <dbReference type="ARBA" id="ARBA00022723"/>
    </source>
</evidence>
<keyword evidence="6" id="KW-0677">Repeat</keyword>
<dbReference type="PANTHER" id="PTHR24173:SF74">
    <property type="entry name" value="ANKYRIN REPEAT DOMAIN-CONTAINING PROTEIN 16"/>
    <property type="match status" value="1"/>
</dbReference>
<evidence type="ECO:0000256" key="1">
    <source>
        <dbReference type="ARBA" id="ARBA00000900"/>
    </source>
</evidence>
<feature type="region of interest" description="Disordered" evidence="13">
    <location>
        <begin position="495"/>
        <end position="535"/>
    </location>
</feature>
<dbReference type="InterPro" id="IPR002110">
    <property type="entry name" value="Ankyrin_rpt"/>
</dbReference>
<feature type="compositionally biased region" description="Low complexity" evidence="13">
    <location>
        <begin position="365"/>
        <end position="374"/>
    </location>
</feature>
<dbReference type="GO" id="GO:0061630">
    <property type="term" value="F:ubiquitin protein ligase activity"/>
    <property type="evidence" value="ECO:0007669"/>
    <property type="project" value="UniProtKB-EC"/>
</dbReference>
<dbReference type="Pfam" id="PF24921">
    <property type="entry name" value="RING_XB3-XBAT31"/>
    <property type="match status" value="1"/>
</dbReference>
<dbReference type="EMBL" id="LVLJ01001283">
    <property type="protein sequence ID" value="OAE30644.1"/>
    <property type="molecule type" value="Genomic_DNA"/>
</dbReference>
<evidence type="ECO:0000313" key="16">
    <source>
        <dbReference type="Proteomes" id="UP000077202"/>
    </source>
</evidence>
<feature type="repeat" description="ANK" evidence="11">
    <location>
        <begin position="267"/>
        <end position="299"/>
    </location>
</feature>
<evidence type="ECO:0000256" key="9">
    <source>
        <dbReference type="ARBA" id="ARBA00022833"/>
    </source>
</evidence>
<dbReference type="PROSITE" id="PS50088">
    <property type="entry name" value="ANK_REPEAT"/>
    <property type="match status" value="3"/>
</dbReference>
<dbReference type="InterPro" id="IPR013083">
    <property type="entry name" value="Znf_RING/FYVE/PHD"/>
</dbReference>
<comment type="pathway">
    <text evidence="2">Protein modification; protein ubiquitination.</text>
</comment>
<keyword evidence="10 11" id="KW-0040">ANK repeat</keyword>
<evidence type="ECO:0000256" key="2">
    <source>
        <dbReference type="ARBA" id="ARBA00004906"/>
    </source>
</evidence>
<keyword evidence="16" id="KW-1185">Reference proteome</keyword>
<feature type="compositionally biased region" description="Basic residues" evidence="13">
    <location>
        <begin position="507"/>
        <end position="522"/>
    </location>
</feature>
<feature type="region of interest" description="Disordered" evidence="13">
    <location>
        <begin position="395"/>
        <end position="422"/>
    </location>
</feature>
<sequence length="564" mass="61162">MGQALRVSCGNTAGQQLFSAIREGDVEYVLQMLRDEPKLLNAGFFYERLAPLHVAAQQGQLQFRFSVVNGVLLFTERVGRRDIRPPNRRASCRSICTSGAICYPKSSYFWLCANLSTILQVLLERGAQVNILNSSGQTPLMLACKSGRWSCIEPLLEAGANVLAFDYTRARTCLHYASRGGHTECVRRILAAAAQGPVANSWGFVRFVNVRDGYGITPLHMASRQGHAGVLRLLLDSGALVSATTTTTGNGAAIPCAPPSVWSRPGHGSTPIHCAARGGSLECVRELLAWGADRTQRDLTGYTPYGIAMKYNNTACAAILNPHGAEPLVWPSPWKFMSELEPEAKTLLEAALAQANDERDREMSSRSSRAQSTKSKGHTKRRTLAAVLSAPEADEVPAPFVPPARNQEEDKTEEAAKDTTADVPIETGGLGVQEVCCICFEQFCTIEVKECGHQMCATCTLSLCCHSKPNPAIPYSPPPSCPFCRRNIGHLIIARPKTKLQESKEKSRSRRSRRSGGSRHNSRGGSGGKGSFSGPLFSSRIISGRCGSGGRSGRIVDIDWLTRL</sequence>
<dbReference type="InterPro" id="IPR056760">
    <property type="entry name" value="RING_XB3-like"/>
</dbReference>
<protein>
    <recommendedName>
        <fullName evidence="3">RING-type E3 ubiquitin transferase</fullName>
        <ecNumber evidence="3">2.3.2.27</ecNumber>
    </recommendedName>
</protein>
<proteinExistence type="predicted"/>
<evidence type="ECO:0000256" key="6">
    <source>
        <dbReference type="ARBA" id="ARBA00022737"/>
    </source>
</evidence>
<feature type="repeat" description="ANK" evidence="11">
    <location>
        <begin position="135"/>
        <end position="167"/>
    </location>
</feature>
<dbReference type="InterPro" id="IPR001841">
    <property type="entry name" value="Znf_RING"/>
</dbReference>
<dbReference type="PANTHER" id="PTHR24173">
    <property type="entry name" value="ANKYRIN REPEAT CONTAINING"/>
    <property type="match status" value="1"/>
</dbReference>
<gene>
    <name evidence="15" type="ORF">AXG93_3016s1280</name>
</gene>
<evidence type="ECO:0000313" key="15">
    <source>
        <dbReference type="EMBL" id="OAE30644.1"/>
    </source>
</evidence>
<feature type="repeat" description="ANK" evidence="11">
    <location>
        <begin position="214"/>
        <end position="246"/>
    </location>
</feature>
<keyword evidence="7 12" id="KW-0863">Zinc-finger</keyword>
<keyword evidence="9" id="KW-0862">Zinc</keyword>
<dbReference type="Gene3D" id="3.30.40.10">
    <property type="entry name" value="Zinc/RING finger domain, C3HC4 (zinc finger)"/>
    <property type="match status" value="1"/>
</dbReference>
<dbReference type="InterPro" id="IPR036770">
    <property type="entry name" value="Ankyrin_rpt-contain_sf"/>
</dbReference>
<dbReference type="Gene3D" id="1.25.40.20">
    <property type="entry name" value="Ankyrin repeat-containing domain"/>
    <property type="match status" value="2"/>
</dbReference>
<comment type="caution">
    <text evidence="15">The sequence shown here is derived from an EMBL/GenBank/DDBJ whole genome shotgun (WGS) entry which is preliminary data.</text>
</comment>
<dbReference type="Pfam" id="PF12796">
    <property type="entry name" value="Ank_2"/>
    <property type="match status" value="3"/>
</dbReference>
<evidence type="ECO:0000256" key="3">
    <source>
        <dbReference type="ARBA" id="ARBA00012483"/>
    </source>
</evidence>
<keyword evidence="8" id="KW-0833">Ubl conjugation pathway</keyword>
<feature type="region of interest" description="Disordered" evidence="13">
    <location>
        <begin position="354"/>
        <end position="382"/>
    </location>
</feature>
<dbReference type="GO" id="GO:0008270">
    <property type="term" value="F:zinc ion binding"/>
    <property type="evidence" value="ECO:0007669"/>
    <property type="project" value="UniProtKB-KW"/>
</dbReference>
<evidence type="ECO:0000256" key="11">
    <source>
        <dbReference type="PROSITE-ProRule" id="PRU00023"/>
    </source>
</evidence>
<feature type="domain" description="RING-type" evidence="14">
    <location>
        <begin position="436"/>
        <end position="485"/>
    </location>
</feature>
<accession>A0A176WCI3</accession>
<dbReference type="Proteomes" id="UP000077202">
    <property type="component" value="Unassembled WGS sequence"/>
</dbReference>
<dbReference type="EC" id="2.3.2.27" evidence="3"/>
<dbReference type="SUPFAM" id="SSF48403">
    <property type="entry name" value="Ankyrin repeat"/>
    <property type="match status" value="1"/>
</dbReference>
<keyword evidence="5" id="KW-0479">Metal-binding</keyword>
<organism evidence="15 16">
    <name type="scientific">Marchantia polymorpha subsp. ruderalis</name>
    <dbReference type="NCBI Taxonomy" id="1480154"/>
    <lineage>
        <taxon>Eukaryota</taxon>
        <taxon>Viridiplantae</taxon>
        <taxon>Streptophyta</taxon>
        <taxon>Embryophyta</taxon>
        <taxon>Marchantiophyta</taxon>
        <taxon>Marchantiopsida</taxon>
        <taxon>Marchantiidae</taxon>
        <taxon>Marchantiales</taxon>
        <taxon>Marchantiaceae</taxon>
        <taxon>Marchantia</taxon>
    </lineage>
</organism>
<evidence type="ECO:0000256" key="10">
    <source>
        <dbReference type="ARBA" id="ARBA00023043"/>
    </source>
</evidence>
<evidence type="ECO:0000256" key="13">
    <source>
        <dbReference type="SAM" id="MobiDB-lite"/>
    </source>
</evidence>
<evidence type="ECO:0000256" key="4">
    <source>
        <dbReference type="ARBA" id="ARBA00022679"/>
    </source>
</evidence>
<evidence type="ECO:0000259" key="14">
    <source>
        <dbReference type="PROSITE" id="PS50089"/>
    </source>
</evidence>
<dbReference type="SMART" id="SM00248">
    <property type="entry name" value="ANK"/>
    <property type="match status" value="5"/>
</dbReference>
<evidence type="ECO:0000256" key="7">
    <source>
        <dbReference type="ARBA" id="ARBA00022771"/>
    </source>
</evidence>
<dbReference type="PROSITE" id="PS50089">
    <property type="entry name" value="ZF_RING_2"/>
    <property type="match status" value="1"/>
</dbReference>
<comment type="catalytic activity">
    <reaction evidence="1">
        <text>S-ubiquitinyl-[E2 ubiquitin-conjugating enzyme]-L-cysteine + [acceptor protein]-L-lysine = [E2 ubiquitin-conjugating enzyme]-L-cysteine + N(6)-ubiquitinyl-[acceptor protein]-L-lysine.</text>
        <dbReference type="EC" id="2.3.2.27"/>
    </reaction>
</comment>
<dbReference type="PROSITE" id="PS50297">
    <property type="entry name" value="ANK_REP_REGION"/>
    <property type="match status" value="3"/>
</dbReference>
<keyword evidence="4" id="KW-0808">Transferase</keyword>
<dbReference type="AlphaFoldDB" id="A0A176WCI3"/>
<dbReference type="SUPFAM" id="SSF57850">
    <property type="entry name" value="RING/U-box"/>
    <property type="match status" value="1"/>
</dbReference>
<evidence type="ECO:0000256" key="8">
    <source>
        <dbReference type="ARBA" id="ARBA00022786"/>
    </source>
</evidence>
<reference evidence="15" key="1">
    <citation type="submission" date="2016-03" db="EMBL/GenBank/DDBJ databases">
        <title>Mechanisms controlling the formation of the plant cell surface in tip-growing cells are functionally conserved among land plants.</title>
        <authorList>
            <person name="Honkanen S."/>
            <person name="Jones V.A."/>
            <person name="Morieri G."/>
            <person name="Champion C."/>
            <person name="Hetherington A.J."/>
            <person name="Kelly S."/>
            <person name="Saint-Marcoux D."/>
            <person name="Proust H."/>
            <person name="Prescott H."/>
            <person name="Dolan L."/>
        </authorList>
    </citation>
    <scope>NUCLEOTIDE SEQUENCE [LARGE SCALE GENOMIC DNA]</scope>
    <source>
        <tissue evidence="15">Whole gametophyte</tissue>
    </source>
</reference>
<evidence type="ECO:0000256" key="12">
    <source>
        <dbReference type="PROSITE-ProRule" id="PRU00175"/>
    </source>
</evidence>
<feature type="compositionally biased region" description="Basic and acidic residues" evidence="13">
    <location>
        <begin position="406"/>
        <end position="420"/>
    </location>
</feature>
<name>A0A176WCI3_MARPO</name>